<evidence type="ECO:0000259" key="4">
    <source>
        <dbReference type="Pfam" id="PF13407"/>
    </source>
</evidence>
<dbReference type="InterPro" id="IPR028082">
    <property type="entry name" value="Peripla_BP_I"/>
</dbReference>
<dbReference type="Pfam" id="PF13407">
    <property type="entry name" value="Peripla_BP_4"/>
    <property type="match status" value="1"/>
</dbReference>
<feature type="domain" description="Periplasmic binding protein" evidence="4">
    <location>
        <begin position="62"/>
        <end position="317"/>
    </location>
</feature>
<comment type="subcellular location">
    <subcellularLocation>
        <location evidence="1">Cell envelope</location>
    </subcellularLocation>
</comment>
<dbReference type="Proteomes" id="UP000637628">
    <property type="component" value="Unassembled WGS sequence"/>
</dbReference>
<name>A0ABQ3YUN6_9ACTN</name>
<protein>
    <submittedName>
        <fullName evidence="5">LacI family transcriptional regulator</fullName>
    </submittedName>
</protein>
<dbReference type="PANTHER" id="PTHR46847:SF3">
    <property type="entry name" value="GALACTOFURANOSE-BINDING PROTEIN YTFQ"/>
    <property type="match status" value="1"/>
</dbReference>
<dbReference type="SUPFAM" id="SSF53822">
    <property type="entry name" value="Periplasmic binding protein-like I"/>
    <property type="match status" value="1"/>
</dbReference>
<dbReference type="InterPro" id="IPR025997">
    <property type="entry name" value="SBP_2_dom"/>
</dbReference>
<organism evidence="5 6">
    <name type="scientific">Paractinoplanes durhamensis</name>
    <dbReference type="NCBI Taxonomy" id="113563"/>
    <lineage>
        <taxon>Bacteria</taxon>
        <taxon>Bacillati</taxon>
        <taxon>Actinomycetota</taxon>
        <taxon>Actinomycetes</taxon>
        <taxon>Micromonosporales</taxon>
        <taxon>Micromonosporaceae</taxon>
        <taxon>Paractinoplanes</taxon>
    </lineage>
</organism>
<comment type="caution">
    <text evidence="5">The sequence shown here is derived from an EMBL/GenBank/DDBJ whole genome shotgun (WGS) entry which is preliminary data.</text>
</comment>
<comment type="similarity">
    <text evidence="2">Belongs to the bacterial solute-binding protein 2 family.</text>
</comment>
<evidence type="ECO:0000256" key="1">
    <source>
        <dbReference type="ARBA" id="ARBA00004196"/>
    </source>
</evidence>
<sequence>MRPLPLTPFPYAVQSIKRGAPQTMLRPISAVLTVTLIATALTACGNDPDVKLQPARKGQITIGFSQIGESSRWRAANSRSIQDAARIQNVKLIFSVAGLSQQKQIADIEAFISQKVDVIAFSPVVEAGWDEVLQHAKNAEIPVILTDRMIATSDPSLYTSSLGSDFISEGISAAVWMKNEFRTTPGPVNVVELSGTPGSAPAVQRKKGFQEGLGDANKFKIISSSTANFSRADGKKVMAGLLKTHDDIDVVFAQNDDMGLGAMAAIEAAGKKPGKDIKIASIDAIHDGLVALENGKINFVAECNPLIGPQLMDLIQDVFLGIEVPKRVDTRETVFFPENVKQYLNDREY</sequence>
<keyword evidence="6" id="KW-1185">Reference proteome</keyword>
<dbReference type="CDD" id="cd06309">
    <property type="entry name" value="PBP1_galactofuranose_YtfQ-like"/>
    <property type="match status" value="1"/>
</dbReference>
<proteinExistence type="inferred from homology"/>
<dbReference type="EMBL" id="BOML01000021">
    <property type="protein sequence ID" value="GIE01306.1"/>
    <property type="molecule type" value="Genomic_DNA"/>
</dbReference>
<reference evidence="5 6" key="1">
    <citation type="submission" date="2021-01" db="EMBL/GenBank/DDBJ databases">
        <title>Whole genome shotgun sequence of Actinoplanes durhamensis NBRC 14914.</title>
        <authorList>
            <person name="Komaki H."/>
            <person name="Tamura T."/>
        </authorList>
    </citation>
    <scope>NUCLEOTIDE SEQUENCE [LARGE SCALE GENOMIC DNA]</scope>
    <source>
        <strain evidence="5 6">NBRC 14914</strain>
    </source>
</reference>
<evidence type="ECO:0000256" key="2">
    <source>
        <dbReference type="ARBA" id="ARBA00007639"/>
    </source>
</evidence>
<evidence type="ECO:0000313" key="5">
    <source>
        <dbReference type="EMBL" id="GIE01306.1"/>
    </source>
</evidence>
<dbReference type="PANTHER" id="PTHR46847">
    <property type="entry name" value="D-ALLOSE-BINDING PERIPLASMIC PROTEIN-RELATED"/>
    <property type="match status" value="1"/>
</dbReference>
<accession>A0ABQ3YUN6</accession>
<evidence type="ECO:0000256" key="3">
    <source>
        <dbReference type="ARBA" id="ARBA00022729"/>
    </source>
</evidence>
<gene>
    <name evidence="5" type="ORF">Adu01nite_26560</name>
</gene>
<evidence type="ECO:0000313" key="6">
    <source>
        <dbReference type="Proteomes" id="UP000637628"/>
    </source>
</evidence>
<keyword evidence="3" id="KW-0732">Signal</keyword>
<dbReference type="Gene3D" id="3.40.50.2300">
    <property type="match status" value="2"/>
</dbReference>